<gene>
    <name evidence="1" type="ORF">KC19_4G164000</name>
</gene>
<dbReference type="EMBL" id="CM026424">
    <property type="protein sequence ID" value="KAG0580301.1"/>
    <property type="molecule type" value="Genomic_DNA"/>
</dbReference>
<organism evidence="1 2">
    <name type="scientific">Ceratodon purpureus</name>
    <name type="common">Fire moss</name>
    <name type="synonym">Dicranum purpureum</name>
    <dbReference type="NCBI Taxonomy" id="3225"/>
    <lineage>
        <taxon>Eukaryota</taxon>
        <taxon>Viridiplantae</taxon>
        <taxon>Streptophyta</taxon>
        <taxon>Embryophyta</taxon>
        <taxon>Bryophyta</taxon>
        <taxon>Bryophytina</taxon>
        <taxon>Bryopsida</taxon>
        <taxon>Dicranidae</taxon>
        <taxon>Pseudoditrichales</taxon>
        <taxon>Ditrichaceae</taxon>
        <taxon>Ceratodon</taxon>
    </lineage>
</organism>
<dbReference type="Proteomes" id="UP000822688">
    <property type="component" value="Chromosome 4"/>
</dbReference>
<evidence type="ECO:0000313" key="2">
    <source>
        <dbReference type="Proteomes" id="UP000822688"/>
    </source>
</evidence>
<evidence type="ECO:0000313" key="1">
    <source>
        <dbReference type="EMBL" id="KAG0580301.1"/>
    </source>
</evidence>
<comment type="caution">
    <text evidence="1">The sequence shown here is derived from an EMBL/GenBank/DDBJ whole genome shotgun (WGS) entry which is preliminary data.</text>
</comment>
<accession>A0A8T0IBU9</accession>
<keyword evidence="2" id="KW-1185">Reference proteome</keyword>
<protein>
    <submittedName>
        <fullName evidence="1">Uncharacterized protein</fullName>
    </submittedName>
</protein>
<name>A0A8T0IBU9_CERPU</name>
<sequence length="102" mass="11866">MANKKLPPCDPILGIRRFAGPTKFDWIGMSFKNKWLLLSPWNPNQTCPKPRFPPGFVSFKPPPRWPKDRRAFLSNTYVNVRLFRGLEGVQVLFVCAPLYEFI</sequence>
<proteinExistence type="predicted"/>
<reference evidence="1" key="1">
    <citation type="submission" date="2020-06" db="EMBL/GenBank/DDBJ databases">
        <title>WGS assembly of Ceratodon purpureus strain R40.</title>
        <authorList>
            <person name="Carey S.B."/>
            <person name="Jenkins J."/>
            <person name="Shu S."/>
            <person name="Lovell J.T."/>
            <person name="Sreedasyam A."/>
            <person name="Maumus F."/>
            <person name="Tiley G.P."/>
            <person name="Fernandez-Pozo N."/>
            <person name="Barry K."/>
            <person name="Chen C."/>
            <person name="Wang M."/>
            <person name="Lipzen A."/>
            <person name="Daum C."/>
            <person name="Saski C.A."/>
            <person name="Payton A.C."/>
            <person name="Mcbreen J.C."/>
            <person name="Conrad R.E."/>
            <person name="Kollar L.M."/>
            <person name="Olsson S."/>
            <person name="Huttunen S."/>
            <person name="Landis J.B."/>
            <person name="Wickett N.J."/>
            <person name="Johnson M.G."/>
            <person name="Rensing S.A."/>
            <person name="Grimwood J."/>
            <person name="Schmutz J."/>
            <person name="Mcdaniel S.F."/>
        </authorList>
    </citation>
    <scope>NUCLEOTIDE SEQUENCE</scope>
    <source>
        <strain evidence="1">R40</strain>
    </source>
</reference>
<dbReference type="AlphaFoldDB" id="A0A8T0IBU9"/>